<dbReference type="STRING" id="1367849.GCA_000518585_04676"/>
<evidence type="ECO:0000313" key="2">
    <source>
        <dbReference type="EMBL" id="QYA06160.1"/>
    </source>
</evidence>
<reference evidence="1 4" key="1">
    <citation type="submission" date="2019-04" db="EMBL/GenBank/DDBJ databases">
        <title>Complete genome sequence of Agrobacterium larrymoorei CFBP5473.</title>
        <authorList>
            <person name="Haryono M."/>
            <person name="Chou L."/>
            <person name="Lin Y.-C."/>
            <person name="Lai E.-M."/>
            <person name="Kuo C.-H."/>
        </authorList>
    </citation>
    <scope>NUCLEOTIDE SEQUENCE [LARGE SCALE GENOMIC DNA]</scope>
    <source>
        <strain evidence="1 4">CFBP5473</strain>
    </source>
</reference>
<sequence>MALIDKEAAIEIARKRAEDNEWGFGEPVHVVEHHGWFNRKPTIFEITTNYPNFGTVARFKIDANTGEILEEGYVPW</sequence>
<dbReference type="EMBL" id="CP124733">
    <property type="protein sequence ID" value="WHA40467.1"/>
    <property type="molecule type" value="Genomic_DNA"/>
</dbReference>
<protein>
    <submittedName>
        <fullName evidence="2">PepSY domain-containing protein</fullName>
    </submittedName>
</protein>
<evidence type="ECO:0000313" key="5">
    <source>
        <dbReference type="Proteomes" id="UP000826513"/>
    </source>
</evidence>
<name>A0A4D7DPB4_9HYPH</name>
<reference evidence="2 5" key="2">
    <citation type="submission" date="2021-03" db="EMBL/GenBank/DDBJ databases">
        <title>Rapid diversification of plasmids in a genus of pathogenic and nitrogen fixing bacteria.</title>
        <authorList>
            <person name="Weisberg A.J."/>
            <person name="Miller M."/>
            <person name="Ream W."/>
            <person name="Grunwald N.J."/>
            <person name="Chang J.H."/>
        </authorList>
    </citation>
    <scope>NUCLEOTIDE SEQUENCE [LARGE SCALE GENOMIC DNA]</scope>
    <source>
        <strain evidence="2 5">AF3.44</strain>
    </source>
</reference>
<gene>
    <name evidence="1" type="ORF">CFBP5473_11000</name>
    <name evidence="3" type="ORF">CFBP5477_011590</name>
    <name evidence="2" type="ORF">J5285_08725</name>
</gene>
<evidence type="ECO:0000313" key="4">
    <source>
        <dbReference type="Proteomes" id="UP000298545"/>
    </source>
</evidence>
<dbReference type="AlphaFoldDB" id="A0A4D7DPB4"/>
<dbReference type="Proteomes" id="UP000298664">
    <property type="component" value="Chromosome Circular"/>
</dbReference>
<accession>A0A4D7DPB4</accession>
<proteinExistence type="predicted"/>
<dbReference type="Proteomes" id="UP000826513">
    <property type="component" value="Chromosome 1"/>
</dbReference>
<keyword evidence="5" id="KW-1185">Reference proteome</keyword>
<evidence type="ECO:0000313" key="3">
    <source>
        <dbReference type="EMBL" id="WHA40467.1"/>
    </source>
</evidence>
<dbReference type="EMBL" id="CP039691">
    <property type="protein sequence ID" value="QCI98381.1"/>
    <property type="molecule type" value="Genomic_DNA"/>
</dbReference>
<organism evidence="1 4">
    <name type="scientific">Agrobacterium larrymoorei</name>
    <dbReference type="NCBI Taxonomy" id="160699"/>
    <lineage>
        <taxon>Bacteria</taxon>
        <taxon>Pseudomonadati</taxon>
        <taxon>Pseudomonadota</taxon>
        <taxon>Alphaproteobacteria</taxon>
        <taxon>Hyphomicrobiales</taxon>
        <taxon>Rhizobiaceae</taxon>
        <taxon>Rhizobium/Agrobacterium group</taxon>
        <taxon>Agrobacterium</taxon>
    </lineage>
</organism>
<dbReference type="EMBL" id="CP072167">
    <property type="protein sequence ID" value="QYA06160.1"/>
    <property type="molecule type" value="Genomic_DNA"/>
</dbReference>
<reference evidence="3" key="3">
    <citation type="submission" date="2023-05" db="EMBL/GenBank/DDBJ databases">
        <title>Complete genome sequence of Agrobacterium larrymoorei CFBP5477.</title>
        <authorList>
            <person name="Yen H.-C."/>
            <person name="Chou L."/>
            <person name="Lin Y.-C."/>
            <person name="Lai E.-M."/>
            <person name="Kuo C.-H."/>
        </authorList>
    </citation>
    <scope>NUCLEOTIDE SEQUENCE</scope>
    <source>
        <strain evidence="3">CFBP5477</strain>
    </source>
</reference>
<dbReference type="RefSeq" id="WP_027677163.1">
    <property type="nucleotide sequence ID" value="NZ_CP039691.1"/>
</dbReference>
<dbReference type="Proteomes" id="UP000298545">
    <property type="component" value="Chromosome circular"/>
</dbReference>
<evidence type="ECO:0000313" key="1">
    <source>
        <dbReference type="EMBL" id="QCI98381.1"/>
    </source>
</evidence>
<dbReference type="KEGG" id="alf:CFBP5473_11000"/>